<protein>
    <submittedName>
        <fullName evidence="2">Uncharacterized protein</fullName>
    </submittedName>
</protein>
<accession>A0ABC8R482</accession>
<evidence type="ECO:0000256" key="1">
    <source>
        <dbReference type="SAM" id="MobiDB-lite"/>
    </source>
</evidence>
<feature type="non-terminal residue" evidence="2">
    <location>
        <position position="1"/>
    </location>
</feature>
<reference evidence="2 3" key="1">
    <citation type="submission" date="2024-02" db="EMBL/GenBank/DDBJ databases">
        <authorList>
            <person name="Vignale AGUSTIN F."/>
            <person name="Sosa J E."/>
            <person name="Modenutti C."/>
        </authorList>
    </citation>
    <scope>NUCLEOTIDE SEQUENCE [LARGE SCALE GENOMIC DNA]</scope>
</reference>
<sequence>PPTDTTLPPTEPPSTPPVPLTTTRAQLNEDSPKPPSSPTPNSSTPRPSSIKAAPPPQAASYAWPTIRTLTCFACCLIVATSSTKRASTRG</sequence>
<feature type="compositionally biased region" description="Pro residues" evidence="1">
    <location>
        <begin position="1"/>
        <end position="19"/>
    </location>
</feature>
<feature type="region of interest" description="Disordered" evidence="1">
    <location>
        <begin position="1"/>
        <end position="58"/>
    </location>
</feature>
<dbReference type="Proteomes" id="UP001642360">
    <property type="component" value="Unassembled WGS sequence"/>
</dbReference>
<organism evidence="2 3">
    <name type="scientific">Ilex paraguariensis</name>
    <name type="common">yerba mate</name>
    <dbReference type="NCBI Taxonomy" id="185542"/>
    <lineage>
        <taxon>Eukaryota</taxon>
        <taxon>Viridiplantae</taxon>
        <taxon>Streptophyta</taxon>
        <taxon>Embryophyta</taxon>
        <taxon>Tracheophyta</taxon>
        <taxon>Spermatophyta</taxon>
        <taxon>Magnoliopsida</taxon>
        <taxon>eudicotyledons</taxon>
        <taxon>Gunneridae</taxon>
        <taxon>Pentapetalae</taxon>
        <taxon>asterids</taxon>
        <taxon>campanulids</taxon>
        <taxon>Aquifoliales</taxon>
        <taxon>Aquifoliaceae</taxon>
        <taxon>Ilex</taxon>
    </lineage>
</organism>
<evidence type="ECO:0000313" key="2">
    <source>
        <dbReference type="EMBL" id="CAK9138842.1"/>
    </source>
</evidence>
<evidence type="ECO:0000313" key="3">
    <source>
        <dbReference type="Proteomes" id="UP001642360"/>
    </source>
</evidence>
<dbReference type="AlphaFoldDB" id="A0ABC8R482"/>
<proteinExistence type="predicted"/>
<keyword evidence="3" id="KW-1185">Reference proteome</keyword>
<feature type="compositionally biased region" description="Low complexity" evidence="1">
    <location>
        <begin position="39"/>
        <end position="49"/>
    </location>
</feature>
<gene>
    <name evidence="2" type="ORF">ILEXP_LOCUS6195</name>
</gene>
<dbReference type="EMBL" id="CAUOFW020000921">
    <property type="protein sequence ID" value="CAK9138842.1"/>
    <property type="molecule type" value="Genomic_DNA"/>
</dbReference>
<name>A0ABC8R482_9AQUA</name>
<comment type="caution">
    <text evidence="2">The sequence shown here is derived from an EMBL/GenBank/DDBJ whole genome shotgun (WGS) entry which is preliminary data.</text>
</comment>